<dbReference type="AlphaFoldDB" id="A0A7K0BZI0"/>
<dbReference type="RefSeq" id="WP_153535944.1">
    <property type="nucleotide sequence ID" value="NZ_WEGH01000003.1"/>
</dbReference>
<proteinExistence type="predicted"/>
<reference evidence="1 2" key="1">
    <citation type="submission" date="2019-10" db="EMBL/GenBank/DDBJ databases">
        <title>Actinomadura rubteroloni sp. nov. and Actinomadura macrotermitis sp. nov., isolated from the gut of fungus growing-termite Macrotermes natalensis.</title>
        <authorList>
            <person name="Benndorf R."/>
            <person name="Martin K."/>
            <person name="Kuefner M."/>
            <person name="De Beer W."/>
            <person name="Kaster A.-K."/>
            <person name="Vollmers J."/>
            <person name="Poulsen M."/>
            <person name="Beemelmanns C."/>
        </authorList>
    </citation>
    <scope>NUCLEOTIDE SEQUENCE [LARGE SCALE GENOMIC DNA]</scope>
    <source>
        <strain evidence="1 2">RB68</strain>
    </source>
</reference>
<sequence>MTATREFQPPQRRARRWPYFLVIVCAVLVGALVVGDRAAASYAEGTMAEEIQKEGFPAKPEVSIKGFPFLTQALSRHFGDVRLKARDLKEGPLTITSLDVRARDVRVDSGYRSGTLGSVEGTAFVSFGDLAGASDTPGLVLSSAGPTTVRAKMDLGVTDAEATATVVKEGDNIHVKGARVEGVPLDSLGAPLDFTVPVKGLPLGMAFQSLTVTSKGVTLRVTGSKVAFTDK</sequence>
<comment type="caution">
    <text evidence="1">The sequence shown here is derived from an EMBL/GenBank/DDBJ whole genome shotgun (WGS) entry which is preliminary data.</text>
</comment>
<organism evidence="1 2">
    <name type="scientific">Actinomadura macrotermitis</name>
    <dbReference type="NCBI Taxonomy" id="2585200"/>
    <lineage>
        <taxon>Bacteria</taxon>
        <taxon>Bacillati</taxon>
        <taxon>Actinomycetota</taxon>
        <taxon>Actinomycetes</taxon>
        <taxon>Streptosporangiales</taxon>
        <taxon>Thermomonosporaceae</taxon>
        <taxon>Actinomadura</taxon>
    </lineage>
</organism>
<accession>A0A7K0BZI0</accession>
<dbReference type="InterPro" id="IPR021373">
    <property type="entry name" value="DUF2993"/>
</dbReference>
<evidence type="ECO:0000313" key="1">
    <source>
        <dbReference type="EMBL" id="MQY06593.1"/>
    </source>
</evidence>
<gene>
    <name evidence="1" type="ORF">ACRB68_46880</name>
</gene>
<name>A0A7K0BZI0_9ACTN</name>
<dbReference type="Pfam" id="PF11209">
    <property type="entry name" value="LmeA"/>
    <property type="match status" value="1"/>
</dbReference>
<dbReference type="OrthoDB" id="3215846at2"/>
<evidence type="ECO:0000313" key="2">
    <source>
        <dbReference type="Proteomes" id="UP000487268"/>
    </source>
</evidence>
<protein>
    <recommendedName>
        <fullName evidence="3">DUF2993 domain-containing protein</fullName>
    </recommendedName>
</protein>
<dbReference type="Proteomes" id="UP000487268">
    <property type="component" value="Unassembled WGS sequence"/>
</dbReference>
<keyword evidence="2" id="KW-1185">Reference proteome</keyword>
<evidence type="ECO:0008006" key="3">
    <source>
        <dbReference type="Google" id="ProtNLM"/>
    </source>
</evidence>
<dbReference type="EMBL" id="WEGH01000003">
    <property type="protein sequence ID" value="MQY06593.1"/>
    <property type="molecule type" value="Genomic_DNA"/>
</dbReference>